<feature type="domain" description="C2H2-type" evidence="12">
    <location>
        <begin position="585"/>
        <end position="612"/>
    </location>
</feature>
<feature type="domain" description="C2H2-type" evidence="12">
    <location>
        <begin position="641"/>
        <end position="668"/>
    </location>
</feature>
<feature type="compositionally biased region" description="Polar residues" evidence="11">
    <location>
        <begin position="170"/>
        <end position="181"/>
    </location>
</feature>
<evidence type="ECO:0000256" key="10">
    <source>
        <dbReference type="PROSITE-ProRule" id="PRU00042"/>
    </source>
</evidence>
<dbReference type="PANTHER" id="PTHR14196">
    <property type="entry name" value="ODD-SKIPPED - RELATED"/>
    <property type="match status" value="1"/>
</dbReference>
<dbReference type="FunFam" id="3.30.160.60:FF:000624">
    <property type="entry name" value="zinc finger protein 697"/>
    <property type="match status" value="2"/>
</dbReference>
<dbReference type="PROSITE" id="PS00028">
    <property type="entry name" value="ZINC_FINGER_C2H2_1"/>
    <property type="match status" value="6"/>
</dbReference>
<feature type="compositionally biased region" description="Polar residues" evidence="11">
    <location>
        <begin position="415"/>
        <end position="428"/>
    </location>
</feature>
<keyword evidence="3" id="KW-0677">Repeat</keyword>
<evidence type="ECO:0000256" key="4">
    <source>
        <dbReference type="ARBA" id="ARBA00022771"/>
    </source>
</evidence>
<dbReference type="AlphaFoldDB" id="A0A8P4K9R2"/>
<dbReference type="GO" id="GO:0008270">
    <property type="term" value="F:zinc ion binding"/>
    <property type="evidence" value="ECO:0007669"/>
    <property type="project" value="UniProtKB-KW"/>
</dbReference>
<feature type="domain" description="C2H2-type" evidence="12">
    <location>
        <begin position="557"/>
        <end position="584"/>
    </location>
</feature>
<dbReference type="FunFam" id="3.30.160.60:FF:002343">
    <property type="entry name" value="Zinc finger protein 33A"/>
    <property type="match status" value="1"/>
</dbReference>
<dbReference type="InterPro" id="IPR013087">
    <property type="entry name" value="Znf_C2H2_type"/>
</dbReference>
<evidence type="ECO:0000256" key="1">
    <source>
        <dbReference type="ARBA" id="ARBA00004123"/>
    </source>
</evidence>
<feature type="compositionally biased region" description="Basic and acidic residues" evidence="11">
    <location>
        <begin position="122"/>
        <end position="144"/>
    </location>
</feature>
<reference evidence="13" key="2">
    <citation type="submission" date="2025-09" db="UniProtKB">
        <authorList>
            <consortium name="Ensembl"/>
        </authorList>
    </citation>
    <scope>IDENTIFICATION</scope>
</reference>
<evidence type="ECO:0000256" key="8">
    <source>
        <dbReference type="ARBA" id="ARBA00023163"/>
    </source>
</evidence>
<reference evidence="13" key="1">
    <citation type="submission" date="2025-08" db="UniProtKB">
        <authorList>
            <consortium name="Ensembl"/>
        </authorList>
    </citation>
    <scope>IDENTIFICATION</scope>
</reference>
<keyword evidence="4 10" id="KW-0863">Zinc-finger</keyword>
<dbReference type="PROSITE" id="PS50157">
    <property type="entry name" value="ZINC_FINGER_C2H2_2"/>
    <property type="match status" value="7"/>
</dbReference>
<feature type="compositionally biased region" description="Basic and acidic residues" evidence="11">
    <location>
        <begin position="240"/>
        <end position="276"/>
    </location>
</feature>
<evidence type="ECO:0000259" key="12">
    <source>
        <dbReference type="PROSITE" id="PS50157"/>
    </source>
</evidence>
<keyword evidence="7" id="KW-0238">DNA-binding</keyword>
<evidence type="ECO:0000256" key="2">
    <source>
        <dbReference type="ARBA" id="ARBA00022723"/>
    </source>
</evidence>
<sequence>MDFVLFTVFRNVFPLTHLPVAYKADCVKMCKVQMLRALVKQRLTAAAEEIFGLFERTIAEYEEELCRSKEENERQRKLLDAVFNPQLRLHRADVQQLSVIKEEVPPEQQQEWRPSLDQEDPEPPHIKEEQEEVRTSQEEVRTRPWGEQLQEFTFTSVPVKSEDDDEEKPQSSQLPQRQTEQMETDDGEDCGGPEPARNSDPDEHSQPDTDDVQQLSVCKEEVPPEQQQEWRPSLDQEDPEPPHIKEEQEEVKTSQEEVRTSQEEVRTSQKEVRTSQEGEQLQEFTFTSVPVKSEDDDDEEKPQSSQLPQRLTEQMETDDGEDCGGPEPARNSDPDEHSQPDTDGKTEESSESETDHRNNDFKDTREPQSDVQQLSVCKEEVPPEQQQEWRPSLDQEDPEPPHIKEEQEEVRTSQEGEQLQEFTFTSVPVKSEDDDDEEKPQSSQLPQRQTEQMETDGGEECGGPEPARNSDPDELSQPDKSFSLKTNLQLHMRTHTGEKLFSCSACDKSFSHKSALQTHVRSHTGEKPFSCSVCDKSFGYKNTLQLHMRIHTGEKPFSCSVCSKSFSVKTNLQLHMRTHTGEKPFSCSVCNKSFSQKSTLQDHMKTHTGEKPFSCSVCSKSFSVKTNLQLHMRTHTGEKPFSCSVCDKCFGYKNTLQDHMKIHTREKPFSLSVCQQTSLKRVL</sequence>
<feature type="domain" description="C2H2-type" evidence="12">
    <location>
        <begin position="501"/>
        <end position="528"/>
    </location>
</feature>
<dbReference type="Ensembl" id="ENSDLAT00005070999.1">
    <property type="protein sequence ID" value="ENSDLAP00005078580.1"/>
    <property type="gene ID" value="ENSDLAG00005027148.1"/>
</dbReference>
<dbReference type="Gene3D" id="3.30.160.60">
    <property type="entry name" value="Classic Zinc Finger"/>
    <property type="match status" value="7"/>
</dbReference>
<feature type="compositionally biased region" description="Basic and acidic residues" evidence="11">
    <location>
        <begin position="399"/>
        <end position="414"/>
    </location>
</feature>
<evidence type="ECO:0000256" key="9">
    <source>
        <dbReference type="ARBA" id="ARBA00023242"/>
    </source>
</evidence>
<dbReference type="SUPFAM" id="SSF57667">
    <property type="entry name" value="beta-beta-alpha zinc fingers"/>
    <property type="match status" value="4"/>
</dbReference>
<feature type="compositionally biased region" description="Polar residues" evidence="11">
    <location>
        <begin position="303"/>
        <end position="314"/>
    </location>
</feature>
<proteinExistence type="predicted"/>
<feature type="compositionally biased region" description="Acidic residues" evidence="11">
    <location>
        <begin position="315"/>
        <end position="324"/>
    </location>
</feature>
<evidence type="ECO:0000256" key="7">
    <source>
        <dbReference type="ARBA" id="ARBA00023125"/>
    </source>
</evidence>
<keyword evidence="9" id="KW-0539">Nucleus</keyword>
<comment type="subcellular location">
    <subcellularLocation>
        <location evidence="1">Nucleus</location>
    </subcellularLocation>
</comment>
<keyword evidence="8" id="KW-0804">Transcription</keyword>
<dbReference type="SMART" id="SM00355">
    <property type="entry name" value="ZnF_C2H2"/>
    <property type="match status" value="6"/>
</dbReference>
<keyword evidence="14" id="KW-1185">Reference proteome</keyword>
<accession>A0A8P4K9R2</accession>
<dbReference type="FunFam" id="3.30.160.60:FF:002716">
    <property type="entry name" value="Zinc finger protein 212"/>
    <property type="match status" value="3"/>
</dbReference>
<evidence type="ECO:0000313" key="14">
    <source>
        <dbReference type="Proteomes" id="UP000694389"/>
    </source>
</evidence>
<feature type="region of interest" description="Disordered" evidence="11">
    <location>
        <begin position="102"/>
        <end position="480"/>
    </location>
</feature>
<evidence type="ECO:0000256" key="11">
    <source>
        <dbReference type="SAM" id="MobiDB-lite"/>
    </source>
</evidence>
<evidence type="ECO:0000256" key="3">
    <source>
        <dbReference type="ARBA" id="ARBA00022737"/>
    </source>
</evidence>
<feature type="compositionally biased region" description="Polar residues" evidence="11">
    <location>
        <begin position="441"/>
        <end position="452"/>
    </location>
</feature>
<dbReference type="GeneTree" id="ENSGT01150000286959"/>
<dbReference type="InterPro" id="IPR036236">
    <property type="entry name" value="Znf_C2H2_sf"/>
</dbReference>
<dbReference type="GO" id="GO:0005634">
    <property type="term" value="C:nucleus"/>
    <property type="evidence" value="ECO:0007669"/>
    <property type="project" value="UniProtKB-SubCell"/>
</dbReference>
<dbReference type="InterPro" id="IPR050717">
    <property type="entry name" value="C2H2-ZF_Transcription_Reg"/>
</dbReference>
<feature type="domain" description="C2H2-type" evidence="12">
    <location>
        <begin position="529"/>
        <end position="556"/>
    </location>
</feature>
<feature type="domain" description="C2H2-type" evidence="12">
    <location>
        <begin position="480"/>
        <end position="500"/>
    </location>
</feature>
<keyword evidence="2" id="KW-0479">Metal-binding</keyword>
<feature type="compositionally biased region" description="Basic and acidic residues" evidence="11">
    <location>
        <begin position="197"/>
        <end position="207"/>
    </location>
</feature>
<evidence type="ECO:0000313" key="13">
    <source>
        <dbReference type="Ensembl" id="ENSDLAP00005078580.1"/>
    </source>
</evidence>
<dbReference type="PANTHER" id="PTHR14196:SF12">
    <property type="entry name" value="ZINC FINGER PROTEIN 208-LIKE"/>
    <property type="match status" value="1"/>
</dbReference>
<dbReference type="Pfam" id="PF00096">
    <property type="entry name" value="zf-C2H2"/>
    <property type="match status" value="6"/>
</dbReference>
<evidence type="ECO:0000256" key="5">
    <source>
        <dbReference type="ARBA" id="ARBA00022833"/>
    </source>
</evidence>
<dbReference type="GO" id="GO:0000981">
    <property type="term" value="F:DNA-binding transcription factor activity, RNA polymerase II-specific"/>
    <property type="evidence" value="ECO:0007669"/>
    <property type="project" value="TreeGrafter"/>
</dbReference>
<feature type="domain" description="C2H2-type" evidence="12">
    <location>
        <begin position="613"/>
        <end position="640"/>
    </location>
</feature>
<feature type="compositionally biased region" description="Basic and acidic residues" evidence="11">
    <location>
        <begin position="330"/>
        <end position="368"/>
    </location>
</feature>
<organism evidence="13 14">
    <name type="scientific">Dicentrarchus labrax</name>
    <name type="common">European seabass</name>
    <name type="synonym">Morone labrax</name>
    <dbReference type="NCBI Taxonomy" id="13489"/>
    <lineage>
        <taxon>Eukaryota</taxon>
        <taxon>Metazoa</taxon>
        <taxon>Chordata</taxon>
        <taxon>Craniata</taxon>
        <taxon>Vertebrata</taxon>
        <taxon>Euteleostomi</taxon>
        <taxon>Actinopterygii</taxon>
        <taxon>Neopterygii</taxon>
        <taxon>Teleostei</taxon>
        <taxon>Neoteleostei</taxon>
        <taxon>Acanthomorphata</taxon>
        <taxon>Eupercaria</taxon>
        <taxon>Moronidae</taxon>
        <taxon>Dicentrarchus</taxon>
    </lineage>
</organism>
<keyword evidence="6" id="KW-0805">Transcription regulation</keyword>
<evidence type="ECO:0000256" key="6">
    <source>
        <dbReference type="ARBA" id="ARBA00023015"/>
    </source>
</evidence>
<dbReference type="GO" id="GO:0000977">
    <property type="term" value="F:RNA polymerase II transcription regulatory region sequence-specific DNA binding"/>
    <property type="evidence" value="ECO:0007669"/>
    <property type="project" value="TreeGrafter"/>
</dbReference>
<keyword evidence="5" id="KW-0862">Zinc</keyword>
<protein>
    <recommendedName>
        <fullName evidence="12">C2H2-type domain-containing protein</fullName>
    </recommendedName>
</protein>
<feature type="compositionally biased region" description="Acidic residues" evidence="11">
    <location>
        <begin position="182"/>
        <end position="191"/>
    </location>
</feature>
<name>A0A8P4K9R2_DICLA</name>
<dbReference type="Proteomes" id="UP000694389">
    <property type="component" value="Unassembled WGS sequence"/>
</dbReference>
<feature type="compositionally biased region" description="Polar residues" evidence="11">
    <location>
        <begin position="277"/>
        <end position="290"/>
    </location>
</feature>